<organism evidence="1 2">
    <name type="scientific">Diploptera punctata</name>
    <name type="common">Pacific beetle cockroach</name>
    <dbReference type="NCBI Taxonomy" id="6984"/>
    <lineage>
        <taxon>Eukaryota</taxon>
        <taxon>Metazoa</taxon>
        <taxon>Ecdysozoa</taxon>
        <taxon>Arthropoda</taxon>
        <taxon>Hexapoda</taxon>
        <taxon>Insecta</taxon>
        <taxon>Pterygota</taxon>
        <taxon>Neoptera</taxon>
        <taxon>Polyneoptera</taxon>
        <taxon>Dictyoptera</taxon>
        <taxon>Blattodea</taxon>
        <taxon>Blaberoidea</taxon>
        <taxon>Blaberidae</taxon>
        <taxon>Diplopterinae</taxon>
        <taxon>Diploptera</taxon>
    </lineage>
</organism>
<evidence type="ECO:0000313" key="1">
    <source>
        <dbReference type="EMBL" id="KAJ9595156.1"/>
    </source>
</evidence>
<dbReference type="AlphaFoldDB" id="A0AAD8AAL2"/>
<comment type="caution">
    <text evidence="1">The sequence shown here is derived from an EMBL/GenBank/DDBJ whole genome shotgun (WGS) entry which is preliminary data.</text>
</comment>
<dbReference type="Proteomes" id="UP001233999">
    <property type="component" value="Unassembled WGS sequence"/>
</dbReference>
<dbReference type="EMBL" id="JASPKZ010002688">
    <property type="protein sequence ID" value="KAJ9595156.1"/>
    <property type="molecule type" value="Genomic_DNA"/>
</dbReference>
<name>A0AAD8AAL2_DIPPU</name>
<proteinExistence type="predicted"/>
<sequence length="67" mass="7889">YEGRSPVNTSKEDINRTNSAIKWRKIGMLQEKNKTKKNIKKRMKGEEVSSINALYSDMRVNEWSQRS</sequence>
<accession>A0AAD8AAL2</accession>
<keyword evidence="2" id="KW-1185">Reference proteome</keyword>
<reference evidence="1" key="1">
    <citation type="journal article" date="2023" name="IScience">
        <title>Live-bearing cockroach genome reveals convergent evolutionary mechanisms linked to viviparity in insects and beyond.</title>
        <authorList>
            <person name="Fouks B."/>
            <person name="Harrison M.C."/>
            <person name="Mikhailova A.A."/>
            <person name="Marchal E."/>
            <person name="English S."/>
            <person name="Carruthers M."/>
            <person name="Jennings E.C."/>
            <person name="Chiamaka E.L."/>
            <person name="Frigard R.A."/>
            <person name="Pippel M."/>
            <person name="Attardo G.M."/>
            <person name="Benoit J.B."/>
            <person name="Bornberg-Bauer E."/>
            <person name="Tobe S.S."/>
        </authorList>
    </citation>
    <scope>NUCLEOTIDE SEQUENCE</scope>
    <source>
        <strain evidence="1">Stay&amp;Tobe</strain>
    </source>
</reference>
<reference evidence="1" key="2">
    <citation type="submission" date="2023-05" db="EMBL/GenBank/DDBJ databases">
        <authorList>
            <person name="Fouks B."/>
        </authorList>
    </citation>
    <scope>NUCLEOTIDE SEQUENCE</scope>
    <source>
        <strain evidence="1">Stay&amp;Tobe</strain>
        <tissue evidence="1">Testes</tissue>
    </source>
</reference>
<feature type="non-terminal residue" evidence="1">
    <location>
        <position position="67"/>
    </location>
</feature>
<feature type="non-terminal residue" evidence="1">
    <location>
        <position position="1"/>
    </location>
</feature>
<gene>
    <name evidence="1" type="ORF">L9F63_013564</name>
</gene>
<evidence type="ECO:0000313" key="2">
    <source>
        <dbReference type="Proteomes" id="UP001233999"/>
    </source>
</evidence>
<protein>
    <submittedName>
        <fullName evidence="1">Uncharacterized protein</fullName>
    </submittedName>
</protein>